<evidence type="ECO:0000313" key="1">
    <source>
        <dbReference type="EMBL" id="GES92225.1"/>
    </source>
</evidence>
<evidence type="ECO:0000313" key="2">
    <source>
        <dbReference type="Proteomes" id="UP000615446"/>
    </source>
</evidence>
<name>A0A8H3QTJ7_9GLOM</name>
<comment type="caution">
    <text evidence="1">The sequence shown here is derived from an EMBL/GenBank/DDBJ whole genome shotgun (WGS) entry which is preliminary data.</text>
</comment>
<gene>
    <name evidence="1" type="ORF">RCL2_001901200</name>
</gene>
<dbReference type="EMBL" id="BLAL01000215">
    <property type="protein sequence ID" value="GES92225.1"/>
    <property type="molecule type" value="Genomic_DNA"/>
</dbReference>
<accession>A0A8H3QTJ7</accession>
<reference evidence="1" key="1">
    <citation type="submission" date="2019-10" db="EMBL/GenBank/DDBJ databases">
        <title>Conservation and host-specific expression of non-tandemly repeated heterogenous ribosome RNA gene in arbuscular mycorrhizal fungi.</title>
        <authorList>
            <person name="Maeda T."/>
            <person name="Kobayashi Y."/>
            <person name="Nakagawa T."/>
            <person name="Ezawa T."/>
            <person name="Yamaguchi K."/>
            <person name="Bino T."/>
            <person name="Nishimoto Y."/>
            <person name="Shigenobu S."/>
            <person name="Kawaguchi M."/>
        </authorList>
    </citation>
    <scope>NUCLEOTIDE SEQUENCE</scope>
    <source>
        <strain evidence="1">HR1</strain>
    </source>
</reference>
<sequence length="107" mass="12625">MKILLILINRIYFIFIYFNNRSDNLYSTFRIQYKPLPEDLKYSSIITISSLLKLFPIHENFHIELDDNLYDNSNFMMLSPSNQHDPNRLIAIQLSSQATHITSIGTR</sequence>
<protein>
    <submittedName>
        <fullName evidence="1">Uncharacterized protein</fullName>
    </submittedName>
</protein>
<proteinExistence type="predicted"/>
<dbReference type="Proteomes" id="UP000615446">
    <property type="component" value="Unassembled WGS sequence"/>
</dbReference>
<dbReference type="AlphaFoldDB" id="A0A8H3QTJ7"/>
<organism evidence="1 2">
    <name type="scientific">Rhizophagus clarus</name>
    <dbReference type="NCBI Taxonomy" id="94130"/>
    <lineage>
        <taxon>Eukaryota</taxon>
        <taxon>Fungi</taxon>
        <taxon>Fungi incertae sedis</taxon>
        <taxon>Mucoromycota</taxon>
        <taxon>Glomeromycotina</taxon>
        <taxon>Glomeromycetes</taxon>
        <taxon>Glomerales</taxon>
        <taxon>Glomeraceae</taxon>
        <taxon>Rhizophagus</taxon>
    </lineage>
</organism>